<evidence type="ECO:0000256" key="1">
    <source>
        <dbReference type="ARBA" id="ARBA00006328"/>
    </source>
</evidence>
<evidence type="ECO:0000313" key="5">
    <source>
        <dbReference type="Proteomes" id="UP000756346"/>
    </source>
</evidence>
<sequence length="320" mass="33951">MSKILAVFGATGNQGGSVVTHVLSDPQLSKEYSIRAITRDASSAKAQALKACGVAEVVAADLTDASTLPAALAGAHTVFLLAATPGFGGDIRSVQRDSVITGADACVAAGVQRIVYSTLPFASKISGGKYTGVAPFDGQAEGEEYIRGLSDKGVVRSSFVSASAFMQNYRGPLKPRPSPAGDGTYVFTTHVGAESKLPLIDITELGKWVAAILADFDKLEGKTLCAGSRQYTMLEIVEHLSASTGKKVVYKQVSSEDALQLFGGDRNPAAGVLVEMQLYEEEFGYFGPDTDKLVRWSVENAKGHISTFEEYLQREPIQLD</sequence>
<dbReference type="SUPFAM" id="SSF51735">
    <property type="entry name" value="NAD(P)-binding Rossmann-fold domains"/>
    <property type="match status" value="1"/>
</dbReference>
<dbReference type="OrthoDB" id="3358371at2759"/>
<dbReference type="GO" id="GO:0005634">
    <property type="term" value="C:nucleus"/>
    <property type="evidence" value="ECO:0007669"/>
    <property type="project" value="TreeGrafter"/>
</dbReference>
<accession>A0A9P8XWE8</accession>
<dbReference type="Gene3D" id="3.40.50.720">
    <property type="entry name" value="NAD(P)-binding Rossmann-like Domain"/>
    <property type="match status" value="1"/>
</dbReference>
<reference evidence="4" key="1">
    <citation type="journal article" date="2021" name="Nat. Commun.">
        <title>Genetic determinants of endophytism in the Arabidopsis root mycobiome.</title>
        <authorList>
            <person name="Mesny F."/>
            <person name="Miyauchi S."/>
            <person name="Thiergart T."/>
            <person name="Pickel B."/>
            <person name="Atanasova L."/>
            <person name="Karlsson M."/>
            <person name="Huettel B."/>
            <person name="Barry K.W."/>
            <person name="Haridas S."/>
            <person name="Chen C."/>
            <person name="Bauer D."/>
            <person name="Andreopoulos W."/>
            <person name="Pangilinan J."/>
            <person name="LaButti K."/>
            <person name="Riley R."/>
            <person name="Lipzen A."/>
            <person name="Clum A."/>
            <person name="Drula E."/>
            <person name="Henrissat B."/>
            <person name="Kohler A."/>
            <person name="Grigoriev I.V."/>
            <person name="Martin F.M."/>
            <person name="Hacquard S."/>
        </authorList>
    </citation>
    <scope>NUCLEOTIDE SEQUENCE</scope>
    <source>
        <strain evidence="4">MPI-CAGE-CH-0230</strain>
    </source>
</reference>
<dbReference type="GeneID" id="70180167"/>
<dbReference type="AlphaFoldDB" id="A0A9P8XWE8"/>
<gene>
    <name evidence="4" type="ORF">B0I36DRAFT_251543</name>
</gene>
<keyword evidence="2" id="KW-0521">NADP</keyword>
<dbReference type="PANTHER" id="PTHR42748">
    <property type="entry name" value="NITROGEN METABOLITE REPRESSION PROTEIN NMRA FAMILY MEMBER"/>
    <property type="match status" value="1"/>
</dbReference>
<dbReference type="EMBL" id="JAGTJQ010000010">
    <property type="protein sequence ID" value="KAH7021394.1"/>
    <property type="molecule type" value="Genomic_DNA"/>
</dbReference>
<organism evidence="4 5">
    <name type="scientific">Microdochium trichocladiopsis</name>
    <dbReference type="NCBI Taxonomy" id="1682393"/>
    <lineage>
        <taxon>Eukaryota</taxon>
        <taxon>Fungi</taxon>
        <taxon>Dikarya</taxon>
        <taxon>Ascomycota</taxon>
        <taxon>Pezizomycotina</taxon>
        <taxon>Sordariomycetes</taxon>
        <taxon>Xylariomycetidae</taxon>
        <taxon>Xylariales</taxon>
        <taxon>Microdochiaceae</taxon>
        <taxon>Microdochium</taxon>
    </lineage>
</organism>
<evidence type="ECO:0000256" key="2">
    <source>
        <dbReference type="ARBA" id="ARBA00022857"/>
    </source>
</evidence>
<comment type="caution">
    <text evidence="4">The sequence shown here is derived from an EMBL/GenBank/DDBJ whole genome shotgun (WGS) entry which is preliminary data.</text>
</comment>
<dbReference type="Proteomes" id="UP000756346">
    <property type="component" value="Unassembled WGS sequence"/>
</dbReference>
<name>A0A9P8XWE8_9PEZI</name>
<evidence type="ECO:0000313" key="4">
    <source>
        <dbReference type="EMBL" id="KAH7021394.1"/>
    </source>
</evidence>
<dbReference type="CDD" id="cd05251">
    <property type="entry name" value="NmrA_like_SDR_a"/>
    <property type="match status" value="1"/>
</dbReference>
<protein>
    <recommendedName>
        <fullName evidence="3">NmrA-like domain-containing protein</fullName>
    </recommendedName>
</protein>
<dbReference type="Pfam" id="PF05368">
    <property type="entry name" value="NmrA"/>
    <property type="match status" value="1"/>
</dbReference>
<comment type="similarity">
    <text evidence="1">Belongs to the NmrA-type oxidoreductase family.</text>
</comment>
<evidence type="ECO:0000259" key="3">
    <source>
        <dbReference type="Pfam" id="PF05368"/>
    </source>
</evidence>
<dbReference type="InterPro" id="IPR008030">
    <property type="entry name" value="NmrA-like"/>
</dbReference>
<dbReference type="Gene3D" id="3.90.25.10">
    <property type="entry name" value="UDP-galactose 4-epimerase, domain 1"/>
    <property type="match status" value="1"/>
</dbReference>
<dbReference type="PANTHER" id="PTHR42748:SF11">
    <property type="entry name" value="NMRA-LIKE DOMAIN-CONTAINING PROTEIN"/>
    <property type="match status" value="1"/>
</dbReference>
<proteinExistence type="inferred from homology"/>
<feature type="domain" description="NmrA-like" evidence="3">
    <location>
        <begin position="2"/>
        <end position="312"/>
    </location>
</feature>
<dbReference type="InterPro" id="IPR051164">
    <property type="entry name" value="NmrA-like_oxidored"/>
</dbReference>
<keyword evidence="5" id="KW-1185">Reference proteome</keyword>
<dbReference type="InterPro" id="IPR036291">
    <property type="entry name" value="NAD(P)-bd_dom_sf"/>
</dbReference>
<dbReference type="RefSeq" id="XP_046007595.1">
    <property type="nucleotide sequence ID" value="XM_046150621.1"/>
</dbReference>